<evidence type="ECO:0000256" key="3">
    <source>
        <dbReference type="ARBA" id="ARBA00022989"/>
    </source>
</evidence>
<organism evidence="8">
    <name type="scientific">Volvox carteri f. nagariensis</name>
    <dbReference type="NCBI Taxonomy" id="3068"/>
    <lineage>
        <taxon>Eukaryota</taxon>
        <taxon>Viridiplantae</taxon>
        <taxon>Chlorophyta</taxon>
        <taxon>core chlorophytes</taxon>
        <taxon>Chlorophyceae</taxon>
        <taxon>CS clade</taxon>
        <taxon>Chlamydomonadales</taxon>
        <taxon>Volvocaceae</taxon>
        <taxon>Volvox</taxon>
    </lineage>
</organism>
<accession>D8U400</accession>
<evidence type="ECO:0000313" key="7">
    <source>
        <dbReference type="EMBL" id="EFJ45619.1"/>
    </source>
</evidence>
<dbReference type="AlphaFoldDB" id="D8U400"/>
<evidence type="ECO:0000259" key="6">
    <source>
        <dbReference type="Pfam" id="PF00520"/>
    </source>
</evidence>
<feature type="transmembrane region" description="Helical" evidence="5">
    <location>
        <begin position="191"/>
        <end position="213"/>
    </location>
</feature>
<evidence type="ECO:0000256" key="5">
    <source>
        <dbReference type="SAM" id="Phobius"/>
    </source>
</evidence>
<evidence type="ECO:0000256" key="4">
    <source>
        <dbReference type="ARBA" id="ARBA00023136"/>
    </source>
</evidence>
<dbReference type="GO" id="GO:0001518">
    <property type="term" value="C:voltage-gated sodium channel complex"/>
    <property type="evidence" value="ECO:0007669"/>
    <property type="project" value="TreeGrafter"/>
</dbReference>
<dbReference type="FunFam" id="1.10.287.70:FF:000117">
    <property type="entry name" value="Voltage-gated Ca2+ channel, alpha subunit"/>
    <property type="match status" value="1"/>
</dbReference>
<sequence>IFIVELVLKHVAVGFLRYWTDPWDILDGVVVGVSIAEFILVATGGGKTGTQSVRLVRTLRPLRLMRRLRGMRRVVETLIRSLPNLFEVLLFGVFQFGLFGILGVQLFSGKMSVCSQPVINGTRVMNRAQAGAEAVRWWGPPMRNFDHLGSALLTLFTVVTLDGYMEVARSCMDAVGVDQVPQENHAPYMGLYVLAFIFLGSFFLVNLLVSVIIDHYARIVAEEGDLLVSKQVCTPLCVLFPRRARLGNVATKVKRNSLVAVDSTLHISSMTTR</sequence>
<dbReference type="GeneID" id="9622405"/>
<gene>
    <name evidence="7" type="ORF">VOLCADRAFT_63518</name>
</gene>
<feature type="transmembrane region" description="Helical" evidence="5">
    <location>
        <begin position="88"/>
        <end position="107"/>
    </location>
</feature>
<dbReference type="STRING" id="3068.D8U400"/>
<dbReference type="InterPro" id="IPR027359">
    <property type="entry name" value="Volt_channel_dom_sf"/>
</dbReference>
<dbReference type="InterPro" id="IPR043203">
    <property type="entry name" value="VGCC_Ca_Na"/>
</dbReference>
<dbReference type="GO" id="GO:0005248">
    <property type="term" value="F:voltage-gated sodium channel activity"/>
    <property type="evidence" value="ECO:0007669"/>
    <property type="project" value="TreeGrafter"/>
</dbReference>
<dbReference type="EMBL" id="GL378356">
    <property type="protein sequence ID" value="EFJ45619.1"/>
    <property type="molecule type" value="Genomic_DNA"/>
</dbReference>
<dbReference type="Pfam" id="PF00520">
    <property type="entry name" value="Ion_trans"/>
    <property type="match status" value="1"/>
</dbReference>
<dbReference type="InterPro" id="IPR005821">
    <property type="entry name" value="Ion_trans_dom"/>
</dbReference>
<keyword evidence="8" id="KW-1185">Reference proteome</keyword>
<proteinExistence type="predicted"/>
<feature type="non-terminal residue" evidence="7">
    <location>
        <position position="1"/>
    </location>
</feature>
<keyword evidence="4 5" id="KW-0472">Membrane</keyword>
<comment type="subcellular location">
    <subcellularLocation>
        <location evidence="1">Membrane</location>
        <topology evidence="1">Multi-pass membrane protein</topology>
    </subcellularLocation>
</comment>
<keyword evidence="3 5" id="KW-1133">Transmembrane helix</keyword>
<evidence type="ECO:0000313" key="8">
    <source>
        <dbReference type="Proteomes" id="UP000001058"/>
    </source>
</evidence>
<dbReference type="eggNOG" id="KOG2301">
    <property type="taxonomic scope" value="Eukaryota"/>
</dbReference>
<dbReference type="RefSeq" id="XP_002953309.1">
    <property type="nucleotide sequence ID" value="XM_002953263.1"/>
</dbReference>
<dbReference type="PANTHER" id="PTHR10037:SF62">
    <property type="entry name" value="SODIUM CHANNEL PROTEIN 60E"/>
    <property type="match status" value="1"/>
</dbReference>
<reference evidence="7 8" key="1">
    <citation type="journal article" date="2010" name="Science">
        <title>Genomic analysis of organismal complexity in the multicellular green alga Volvox carteri.</title>
        <authorList>
            <person name="Prochnik S.E."/>
            <person name="Umen J."/>
            <person name="Nedelcu A.M."/>
            <person name="Hallmann A."/>
            <person name="Miller S.M."/>
            <person name="Nishii I."/>
            <person name="Ferris P."/>
            <person name="Kuo A."/>
            <person name="Mitros T."/>
            <person name="Fritz-Laylin L.K."/>
            <person name="Hellsten U."/>
            <person name="Chapman J."/>
            <person name="Simakov O."/>
            <person name="Rensing S.A."/>
            <person name="Terry A."/>
            <person name="Pangilinan J."/>
            <person name="Kapitonov V."/>
            <person name="Jurka J."/>
            <person name="Salamov A."/>
            <person name="Shapiro H."/>
            <person name="Schmutz J."/>
            <person name="Grimwood J."/>
            <person name="Lindquist E."/>
            <person name="Lucas S."/>
            <person name="Grigoriev I.V."/>
            <person name="Schmitt R."/>
            <person name="Kirk D."/>
            <person name="Rokhsar D.S."/>
        </authorList>
    </citation>
    <scope>NUCLEOTIDE SEQUENCE [LARGE SCALE GENOMIC DNA]</scope>
    <source>
        <strain evidence="8">f. Nagariensis / Eve</strain>
    </source>
</reference>
<dbReference type="Gene3D" id="1.10.287.70">
    <property type="match status" value="1"/>
</dbReference>
<protein>
    <recommendedName>
        <fullName evidence="6">Ion transport domain-containing protein</fullName>
    </recommendedName>
</protein>
<evidence type="ECO:0000256" key="2">
    <source>
        <dbReference type="ARBA" id="ARBA00022692"/>
    </source>
</evidence>
<dbReference type="Gene3D" id="1.20.120.350">
    <property type="entry name" value="Voltage-gated potassium channels. Chain C"/>
    <property type="match status" value="1"/>
</dbReference>
<dbReference type="InParanoid" id="D8U400"/>
<dbReference type="KEGG" id="vcn:VOLCADRAFT_63518"/>
<dbReference type="PANTHER" id="PTHR10037">
    <property type="entry name" value="VOLTAGE-GATED CATION CHANNEL CALCIUM AND SODIUM"/>
    <property type="match status" value="1"/>
</dbReference>
<evidence type="ECO:0000256" key="1">
    <source>
        <dbReference type="ARBA" id="ARBA00004141"/>
    </source>
</evidence>
<dbReference type="SUPFAM" id="SSF81324">
    <property type="entry name" value="Voltage-gated potassium channels"/>
    <property type="match status" value="1"/>
</dbReference>
<dbReference type="OrthoDB" id="541396at2759"/>
<dbReference type="Proteomes" id="UP000001058">
    <property type="component" value="Unassembled WGS sequence"/>
</dbReference>
<name>D8U400_VOLCA</name>
<feature type="domain" description="Ion transport" evidence="6">
    <location>
        <begin position="1"/>
        <end position="222"/>
    </location>
</feature>
<keyword evidence="2 5" id="KW-0812">Transmembrane</keyword>